<keyword evidence="2" id="KW-1185">Reference proteome</keyword>
<organism evidence="1 2">
    <name type="scientific">Melipona quadrifasciata</name>
    <dbReference type="NCBI Taxonomy" id="166423"/>
    <lineage>
        <taxon>Eukaryota</taxon>
        <taxon>Metazoa</taxon>
        <taxon>Ecdysozoa</taxon>
        <taxon>Arthropoda</taxon>
        <taxon>Hexapoda</taxon>
        <taxon>Insecta</taxon>
        <taxon>Pterygota</taxon>
        <taxon>Neoptera</taxon>
        <taxon>Endopterygota</taxon>
        <taxon>Hymenoptera</taxon>
        <taxon>Apocrita</taxon>
        <taxon>Aculeata</taxon>
        <taxon>Apoidea</taxon>
        <taxon>Anthophila</taxon>
        <taxon>Apidae</taxon>
        <taxon>Melipona</taxon>
    </lineage>
</organism>
<dbReference type="Proteomes" id="UP000053105">
    <property type="component" value="Unassembled WGS sequence"/>
</dbReference>
<reference evidence="1 2" key="1">
    <citation type="submission" date="2015-07" db="EMBL/GenBank/DDBJ databases">
        <title>The genome of Melipona quadrifasciata.</title>
        <authorList>
            <person name="Pan H."/>
            <person name="Kapheim K."/>
        </authorList>
    </citation>
    <scope>NUCLEOTIDE SEQUENCE [LARGE SCALE GENOMIC DNA]</scope>
    <source>
        <strain evidence="1">0111107301</strain>
        <tissue evidence="1">Whole body</tissue>
    </source>
</reference>
<evidence type="ECO:0000313" key="2">
    <source>
        <dbReference type="Proteomes" id="UP000053105"/>
    </source>
</evidence>
<gene>
    <name evidence="1" type="ORF">WN51_01841</name>
</gene>
<proteinExistence type="predicted"/>
<name>A0A0N1ITF4_9HYME</name>
<evidence type="ECO:0000313" key="1">
    <source>
        <dbReference type="EMBL" id="KOX72628.1"/>
    </source>
</evidence>
<protein>
    <submittedName>
        <fullName evidence="1">Uncharacterized protein</fullName>
    </submittedName>
</protein>
<accession>A0A0N1ITF4</accession>
<dbReference type="EMBL" id="KQ435816">
    <property type="protein sequence ID" value="KOX72628.1"/>
    <property type="molecule type" value="Genomic_DNA"/>
</dbReference>
<dbReference type="AlphaFoldDB" id="A0A0N1ITF4"/>
<sequence>MDCEKTLSQDLVDHSRQKVSRLHKSHFHFRLRDTKNSDETLFEDLRIREACECQQNFTCGTSNGERLLFAIHQAARQPRSSRGVGSTFRSPSTIRSDQNHLFFVDILRGRSPAERSITMGKIDRPVPNSQVANNFRHKFHSYSTQHSGSDSFLAFDERPIYCCSTIISSQHSNITATILLYPSGRRLSKHFALTADEIDEIDEIGEATEIIETHTSALPDRVLVSLH</sequence>